<dbReference type="AlphaFoldDB" id="D3BDY1"/>
<sequence>MEKYSFGMRTNAEIKEQIGIIVGGTFSDDDLTKPQPETMKRVYERLLHEATQFSSEESRQINFHRCNMLAYPELHDESIGEVAFIRSLIRFMKSIGANDFGTRDIYRPEYQRTKKALSALINFFIYRDQKINIHMEMSKEVDDTITKHGIVKEEAIHVADEYEQVLEKKAILDKEVSDLRDELHHSESQLETLVKEYNDTKAAYEQLDTVNQELLTKIEQYNFSISSISQEISNIDPMIVRSPDKVKRMLENMENNIIMEREEITRLDDEIKKIQFKYNRVDKMKKDMSKTLSLVEKATDEHQKYKKVRQILKDLQKKYTDQQKSLKDLEGVITRLEKNCSSQSDTLASIQQRFKNHKEQWNSTMMEVENETQTLLREKQEIKERCDEIDLQIQANEQELETAIKENEETRRKIIEHFYLLIESIQSYHQSIDSIIESPPEKLTSEYQ</sequence>
<dbReference type="STRING" id="670386.D3BDY1"/>
<dbReference type="PANTHER" id="PTHR48441">
    <property type="match status" value="1"/>
</dbReference>
<evidence type="ECO:0000256" key="8">
    <source>
        <dbReference type="ARBA" id="ARBA00023242"/>
    </source>
</evidence>
<feature type="coiled-coil region" evidence="11">
    <location>
        <begin position="162"/>
        <end position="196"/>
    </location>
</feature>
<name>D3BDY1_HETP5</name>
<evidence type="ECO:0000256" key="7">
    <source>
        <dbReference type="ARBA" id="ARBA00023054"/>
    </source>
</evidence>
<dbReference type="InParanoid" id="D3BDY1"/>
<evidence type="ECO:0000256" key="6">
    <source>
        <dbReference type="ARBA" id="ARBA00022776"/>
    </source>
</evidence>
<feature type="domain" description="Nuf2 DHR10-like" evidence="13">
    <location>
        <begin position="255"/>
        <end position="369"/>
    </location>
</feature>
<evidence type="ECO:0008006" key="16">
    <source>
        <dbReference type="Google" id="ProtNLM"/>
    </source>
</evidence>
<keyword evidence="10" id="KW-0137">Centromere</keyword>
<dbReference type="OMA" id="TKIIEWD"/>
<evidence type="ECO:0000256" key="5">
    <source>
        <dbReference type="ARBA" id="ARBA00022618"/>
    </source>
</evidence>
<dbReference type="Proteomes" id="UP000001396">
    <property type="component" value="Unassembled WGS sequence"/>
</dbReference>
<dbReference type="InterPro" id="IPR041112">
    <property type="entry name" value="Nuf2_DHR10-like"/>
</dbReference>
<dbReference type="EMBL" id="ADBJ01000031">
    <property type="protein sequence ID" value="EFA80112.1"/>
    <property type="molecule type" value="Genomic_DNA"/>
</dbReference>
<gene>
    <name evidence="14" type="ORF">PPL_06934</name>
</gene>
<accession>D3BDY1</accession>
<evidence type="ECO:0000313" key="14">
    <source>
        <dbReference type="EMBL" id="EFA80112.1"/>
    </source>
</evidence>
<dbReference type="GO" id="GO:0051301">
    <property type="term" value="P:cell division"/>
    <property type="evidence" value="ECO:0007669"/>
    <property type="project" value="UniProtKB-KW"/>
</dbReference>
<dbReference type="PANTHER" id="PTHR48441:SF1">
    <property type="entry name" value="NT-3"/>
    <property type="match status" value="1"/>
</dbReference>
<keyword evidence="7 11" id="KW-0175">Coiled coil</keyword>
<evidence type="ECO:0000256" key="9">
    <source>
        <dbReference type="ARBA" id="ARBA00023306"/>
    </source>
</evidence>
<feature type="coiled-coil region" evidence="11">
    <location>
        <begin position="295"/>
        <end position="413"/>
    </location>
</feature>
<dbReference type="Pfam" id="PF18595">
    <property type="entry name" value="Nuf2_DHR10-like"/>
    <property type="match status" value="1"/>
</dbReference>
<organism evidence="14 15">
    <name type="scientific">Heterostelium pallidum (strain ATCC 26659 / Pp 5 / PN500)</name>
    <name type="common">Cellular slime mold</name>
    <name type="synonym">Polysphondylium pallidum</name>
    <dbReference type="NCBI Taxonomy" id="670386"/>
    <lineage>
        <taxon>Eukaryota</taxon>
        <taxon>Amoebozoa</taxon>
        <taxon>Evosea</taxon>
        <taxon>Eumycetozoa</taxon>
        <taxon>Dictyostelia</taxon>
        <taxon>Acytosteliales</taxon>
        <taxon>Acytosteliaceae</taxon>
        <taxon>Heterostelium</taxon>
    </lineage>
</organism>
<keyword evidence="15" id="KW-1185">Reference proteome</keyword>
<feature type="domain" description="Kinetochore protein Nuf2 N-terminal" evidence="12">
    <location>
        <begin position="4"/>
        <end position="140"/>
    </location>
</feature>
<evidence type="ECO:0000313" key="15">
    <source>
        <dbReference type="Proteomes" id="UP000001396"/>
    </source>
</evidence>
<keyword evidence="4" id="KW-0158">Chromosome</keyword>
<proteinExistence type="inferred from homology"/>
<dbReference type="GeneID" id="31362415"/>
<evidence type="ECO:0000256" key="10">
    <source>
        <dbReference type="ARBA" id="ARBA00023328"/>
    </source>
</evidence>
<dbReference type="RefSeq" id="XP_020432232.1">
    <property type="nucleotide sequence ID" value="XM_020577784.1"/>
</dbReference>
<dbReference type="Gene3D" id="1.10.418.60">
    <property type="entry name" value="Ncd80 complex, Nuf2 subunit"/>
    <property type="match status" value="1"/>
</dbReference>
<comment type="similarity">
    <text evidence="3">Belongs to the NUF2 family.</text>
</comment>
<comment type="subcellular location">
    <subcellularLocation>
        <location evidence="2">Chromosome</location>
        <location evidence="2">Centromere</location>
    </subcellularLocation>
    <subcellularLocation>
        <location evidence="1">Nucleus</location>
    </subcellularLocation>
</comment>
<evidence type="ECO:0000256" key="3">
    <source>
        <dbReference type="ARBA" id="ARBA00005498"/>
    </source>
</evidence>
<dbReference type="Pfam" id="PF03800">
    <property type="entry name" value="Nuf2"/>
    <property type="match status" value="1"/>
</dbReference>
<keyword evidence="8" id="KW-0539">Nucleus</keyword>
<evidence type="ECO:0000256" key="11">
    <source>
        <dbReference type="SAM" id="Coils"/>
    </source>
</evidence>
<dbReference type="GO" id="GO:0031262">
    <property type="term" value="C:Ndc80 complex"/>
    <property type="evidence" value="ECO:0007669"/>
    <property type="project" value="InterPro"/>
</dbReference>
<protein>
    <recommendedName>
        <fullName evidence="16">Kinetochore protein Nuf2</fullName>
    </recommendedName>
</protein>
<keyword evidence="6" id="KW-0498">Mitosis</keyword>
<dbReference type="InterPro" id="IPR005549">
    <property type="entry name" value="Kinetochore_Nuf2_N"/>
</dbReference>
<keyword evidence="5" id="KW-0132">Cell division</keyword>
<reference evidence="14 15" key="1">
    <citation type="journal article" date="2011" name="Genome Res.">
        <title>Phylogeny-wide analysis of social amoeba genomes highlights ancient origins for complex intercellular communication.</title>
        <authorList>
            <person name="Heidel A.J."/>
            <person name="Lawal H.M."/>
            <person name="Felder M."/>
            <person name="Schilde C."/>
            <person name="Helps N.R."/>
            <person name="Tunggal B."/>
            <person name="Rivero F."/>
            <person name="John U."/>
            <person name="Schleicher M."/>
            <person name="Eichinger L."/>
            <person name="Platzer M."/>
            <person name="Noegel A.A."/>
            <person name="Schaap P."/>
            <person name="Gloeckner G."/>
        </authorList>
    </citation>
    <scope>NUCLEOTIDE SEQUENCE [LARGE SCALE GENOMIC DNA]</scope>
    <source>
        <strain evidence="15">ATCC 26659 / Pp 5 / PN500</strain>
    </source>
</reference>
<evidence type="ECO:0000259" key="12">
    <source>
        <dbReference type="Pfam" id="PF03800"/>
    </source>
</evidence>
<evidence type="ECO:0000259" key="13">
    <source>
        <dbReference type="Pfam" id="PF18595"/>
    </source>
</evidence>
<keyword evidence="9" id="KW-0131">Cell cycle</keyword>
<evidence type="ECO:0000256" key="2">
    <source>
        <dbReference type="ARBA" id="ARBA00004584"/>
    </source>
</evidence>
<comment type="caution">
    <text evidence="14">The sequence shown here is derived from an EMBL/GenBank/DDBJ whole genome shotgun (WGS) entry which is preliminary data.</text>
</comment>
<evidence type="ECO:0000256" key="1">
    <source>
        <dbReference type="ARBA" id="ARBA00004123"/>
    </source>
</evidence>
<dbReference type="InterPro" id="IPR038275">
    <property type="entry name" value="Nuf2_N_sf"/>
</dbReference>
<evidence type="ECO:0000256" key="4">
    <source>
        <dbReference type="ARBA" id="ARBA00022454"/>
    </source>
</evidence>
<dbReference type="GO" id="GO:0005634">
    <property type="term" value="C:nucleus"/>
    <property type="evidence" value="ECO:0007669"/>
    <property type="project" value="UniProtKB-SubCell"/>
</dbReference>
<dbReference type="FunCoup" id="D3BDY1">
    <property type="interactions" value="3"/>
</dbReference>